<dbReference type="AlphaFoldDB" id="A0A4Q2EHZ3"/>
<name>A0A4Q2EHZ3_9ACTN</name>
<proteinExistence type="predicted"/>
<sequence>MSNLMLASAVKAELAVNALRSTLVARRERGADALEYVGMVVLAALIVVGIVGALNVDSLKQAVEKAVTDITSSKG</sequence>
<keyword evidence="1" id="KW-0812">Transmembrane</keyword>
<keyword evidence="1" id="KW-1133">Transmembrane helix</keyword>
<evidence type="ECO:0000313" key="3">
    <source>
        <dbReference type="Proteomes" id="UP000290624"/>
    </source>
</evidence>
<dbReference type="RefSeq" id="WP_129458754.1">
    <property type="nucleotide sequence ID" value="NZ_PPCV01000005.1"/>
</dbReference>
<accession>A0A4Q2EHZ3</accession>
<evidence type="ECO:0000313" key="2">
    <source>
        <dbReference type="EMBL" id="RXW32014.1"/>
    </source>
</evidence>
<keyword evidence="3" id="KW-1185">Reference proteome</keyword>
<comment type="caution">
    <text evidence="2">The sequence shown here is derived from an EMBL/GenBank/DDBJ whole genome shotgun (WGS) entry which is preliminary data.</text>
</comment>
<dbReference type="Proteomes" id="UP000290624">
    <property type="component" value="Unassembled WGS sequence"/>
</dbReference>
<evidence type="ECO:0000256" key="1">
    <source>
        <dbReference type="SAM" id="Phobius"/>
    </source>
</evidence>
<gene>
    <name evidence="2" type="ORF">C1706_08180</name>
</gene>
<reference evidence="2 3" key="1">
    <citation type="submission" date="2018-01" db="EMBL/GenBank/DDBJ databases">
        <title>Lactibacter flavus gen. nov., sp. nov., a novel bacterium of the family Propionibacteriaceae isolated from raw milk and dairy products.</title>
        <authorList>
            <person name="Wenning M."/>
            <person name="Breitenwieser F."/>
            <person name="Huptas C."/>
            <person name="von Neubeck M."/>
            <person name="Busse H.-J."/>
            <person name="Scherer S."/>
        </authorList>
    </citation>
    <scope>NUCLEOTIDE SEQUENCE [LARGE SCALE GENOMIC DNA]</scope>
    <source>
        <strain evidence="2 3">VG341</strain>
    </source>
</reference>
<keyword evidence="1" id="KW-0472">Membrane</keyword>
<feature type="transmembrane region" description="Helical" evidence="1">
    <location>
        <begin position="36"/>
        <end position="56"/>
    </location>
</feature>
<organism evidence="2 3">
    <name type="scientific">Propioniciclava flava</name>
    <dbReference type="NCBI Taxonomy" id="2072026"/>
    <lineage>
        <taxon>Bacteria</taxon>
        <taxon>Bacillati</taxon>
        <taxon>Actinomycetota</taxon>
        <taxon>Actinomycetes</taxon>
        <taxon>Propionibacteriales</taxon>
        <taxon>Propionibacteriaceae</taxon>
        <taxon>Propioniciclava</taxon>
    </lineage>
</organism>
<protein>
    <submittedName>
        <fullName evidence="2">Uncharacterized protein</fullName>
    </submittedName>
</protein>
<dbReference type="EMBL" id="PPCV01000005">
    <property type="protein sequence ID" value="RXW32014.1"/>
    <property type="molecule type" value="Genomic_DNA"/>
</dbReference>